<reference evidence="1 2" key="1">
    <citation type="journal article" date="2010" name="J. Bacteriol.">
        <title>Brochothrix thermosphacta bacteriophages feature heterogeneous and highly mosaic genomes and utilize unique prophage insertion sites.</title>
        <authorList>
            <person name="Kilcher S."/>
            <person name="Loessner M.J."/>
            <person name="Klumpp J."/>
        </authorList>
    </citation>
    <scope>NUCLEOTIDE SEQUENCE [LARGE SCALE GENOMIC DNA]</scope>
</reference>
<dbReference type="Proteomes" id="UP000000331">
    <property type="component" value="Segment"/>
</dbReference>
<dbReference type="RefSeq" id="YP_004301529.1">
    <property type="nucleotide sequence ID" value="NC_015253.1"/>
</dbReference>
<dbReference type="GeneID" id="10359226"/>
<protein>
    <submittedName>
        <fullName evidence="1">Gp195</fullName>
    </submittedName>
</protein>
<sequence length="100" mass="11641">MGYVKEADMEEVWVVVADTYKGASILDEQIKGTKEDAQEFVKAKGNITFLEERSTPLREVYEQKVEGSTREFYVVPIYRHRSYNSEESQQRRSGLIKDTQ</sequence>
<proteinExistence type="predicted"/>
<evidence type="ECO:0000313" key="1">
    <source>
        <dbReference type="EMBL" id="ADJ53230.1"/>
    </source>
</evidence>
<accession>D9J0Z3</accession>
<keyword evidence="2" id="KW-1185">Reference proteome</keyword>
<dbReference type="KEGG" id="vg:10359226"/>
<name>D9J0Z3_9CAUD</name>
<evidence type="ECO:0000313" key="2">
    <source>
        <dbReference type="Proteomes" id="UP000000331"/>
    </source>
</evidence>
<organism evidence="1 2">
    <name type="scientific">Brochothrix phage A9</name>
    <dbReference type="NCBI Taxonomy" id="857312"/>
    <lineage>
        <taxon>Viruses</taxon>
        <taxon>Duplodnaviria</taxon>
        <taxon>Heunggongvirae</taxon>
        <taxon>Uroviricota</taxon>
        <taxon>Caudoviricetes</taxon>
        <taxon>Herelleviridae</taxon>
        <taxon>Klumppvirus</taxon>
        <taxon>Klumppvirus A9</taxon>
    </lineage>
</organism>
<dbReference type="EMBL" id="HM242243">
    <property type="protein sequence ID" value="ADJ53230.1"/>
    <property type="molecule type" value="Genomic_DNA"/>
</dbReference>